<organism evidence="1 2">
    <name type="scientific">Corynebacterium frankenforstense DSM 45800</name>
    <dbReference type="NCBI Taxonomy" id="1437875"/>
    <lineage>
        <taxon>Bacteria</taxon>
        <taxon>Bacillati</taxon>
        <taxon>Actinomycetota</taxon>
        <taxon>Actinomycetes</taxon>
        <taxon>Mycobacteriales</taxon>
        <taxon>Corynebacteriaceae</taxon>
        <taxon>Corynebacterium</taxon>
    </lineage>
</organism>
<proteinExistence type="predicted"/>
<dbReference type="Proteomes" id="UP000185434">
    <property type="component" value="Chromosome"/>
</dbReference>
<accession>A0A1L7CV15</accession>
<evidence type="ECO:0000313" key="2">
    <source>
        <dbReference type="Proteomes" id="UP000185434"/>
    </source>
</evidence>
<keyword evidence="2" id="KW-1185">Reference proteome</keyword>
<sequence>MLDEFMALDSRNKRAKWIKKHTDFDLVKEFSDATDDDTNQVSLGNFAEIEAEAYADAVNENGTPRVRADYFLSEGDFSAKDAATMRQSFGSDITDAYMVDFRNSGGVIFVKSGGSWHFLIYYPE</sequence>
<dbReference type="AlphaFoldDB" id="A0A1L7CV15"/>
<dbReference type="STRING" id="1437875.CFRA_11105"/>
<reference evidence="1 2" key="1">
    <citation type="submission" date="2014-08" db="EMBL/GenBank/DDBJ databases">
        <title>Complete genome sequence of Corynebacterium frankenforstense ST18(T) (=DSM 45800(T)), isolated from raw cow milk.</title>
        <authorList>
            <person name="Ruckert C."/>
            <person name="Albersmeier A."/>
            <person name="Winkler A."/>
            <person name="Lipski A."/>
            <person name="Kalinowski J."/>
        </authorList>
    </citation>
    <scope>NUCLEOTIDE SEQUENCE [LARGE SCALE GENOMIC DNA]</scope>
    <source>
        <strain evidence="1 2">ST18</strain>
    </source>
</reference>
<dbReference type="EMBL" id="CP009247">
    <property type="protein sequence ID" value="APT89682.1"/>
    <property type="molecule type" value="Genomic_DNA"/>
</dbReference>
<protein>
    <submittedName>
        <fullName evidence="1">Uncharacterized protein</fullName>
    </submittedName>
</protein>
<evidence type="ECO:0000313" key="1">
    <source>
        <dbReference type="EMBL" id="APT89682.1"/>
    </source>
</evidence>
<name>A0A1L7CV15_9CORY</name>
<gene>
    <name evidence="1" type="ORF">CFRA_11105</name>
</gene>
<dbReference type="KEGG" id="cfk:CFRA_11105"/>